<name>A0A6A5KGE3_9PLEO</name>
<dbReference type="Pfam" id="PF22725">
    <property type="entry name" value="GFO_IDH_MocA_C3"/>
    <property type="match status" value="1"/>
</dbReference>
<dbReference type="OrthoDB" id="6417021at2759"/>
<comment type="catalytic activity">
    <reaction evidence="5">
        <text>D-xylose + NADP(+) = D-xylono-1,5-lactone + NADPH + H(+)</text>
        <dbReference type="Rhea" id="RHEA:22000"/>
        <dbReference type="ChEBI" id="CHEBI:15378"/>
        <dbReference type="ChEBI" id="CHEBI:15867"/>
        <dbReference type="ChEBI" id="CHEBI:53455"/>
        <dbReference type="ChEBI" id="CHEBI:57783"/>
        <dbReference type="ChEBI" id="CHEBI:58349"/>
        <dbReference type="EC" id="1.1.1.179"/>
    </reaction>
</comment>
<organism evidence="8 9">
    <name type="scientific">Decorospora gaudefroyi</name>
    <dbReference type="NCBI Taxonomy" id="184978"/>
    <lineage>
        <taxon>Eukaryota</taxon>
        <taxon>Fungi</taxon>
        <taxon>Dikarya</taxon>
        <taxon>Ascomycota</taxon>
        <taxon>Pezizomycotina</taxon>
        <taxon>Dothideomycetes</taxon>
        <taxon>Pleosporomycetidae</taxon>
        <taxon>Pleosporales</taxon>
        <taxon>Pleosporineae</taxon>
        <taxon>Pleosporaceae</taxon>
        <taxon>Decorospora</taxon>
    </lineage>
</organism>
<dbReference type="Proteomes" id="UP000800040">
    <property type="component" value="Unassembled WGS sequence"/>
</dbReference>
<feature type="domain" description="GFO/IDH/MocA-like oxidoreductase" evidence="7">
    <location>
        <begin position="188"/>
        <end position="268"/>
    </location>
</feature>
<evidence type="ECO:0000256" key="4">
    <source>
        <dbReference type="ARBA" id="ARBA00042988"/>
    </source>
</evidence>
<dbReference type="InterPro" id="IPR055170">
    <property type="entry name" value="GFO_IDH_MocA-like_dom"/>
</dbReference>
<evidence type="ECO:0000256" key="5">
    <source>
        <dbReference type="ARBA" id="ARBA00049233"/>
    </source>
</evidence>
<dbReference type="Gene3D" id="3.30.360.10">
    <property type="entry name" value="Dihydrodipicolinate Reductase, domain 2"/>
    <property type="match status" value="1"/>
</dbReference>
<gene>
    <name evidence="8" type="ORF">BDW02DRAFT_525286</name>
</gene>
<dbReference type="PANTHER" id="PTHR22604:SF105">
    <property type="entry name" value="TRANS-1,2-DIHYDROBENZENE-1,2-DIOL DEHYDROGENASE"/>
    <property type="match status" value="1"/>
</dbReference>
<evidence type="ECO:0000256" key="2">
    <source>
        <dbReference type="ARBA" id="ARBA00023002"/>
    </source>
</evidence>
<dbReference type="AlphaFoldDB" id="A0A6A5KGE3"/>
<dbReference type="Gene3D" id="3.40.50.720">
    <property type="entry name" value="NAD(P)-binding Rossmann-like Domain"/>
    <property type="match status" value="1"/>
</dbReference>
<evidence type="ECO:0000313" key="9">
    <source>
        <dbReference type="Proteomes" id="UP000800040"/>
    </source>
</evidence>
<dbReference type="SUPFAM" id="SSF51735">
    <property type="entry name" value="NAD(P)-binding Rossmann-fold domains"/>
    <property type="match status" value="1"/>
</dbReference>
<dbReference type="EC" id="1.1.1.179" evidence="3"/>
<reference evidence="8" key="1">
    <citation type="submission" date="2020-01" db="EMBL/GenBank/DDBJ databases">
        <authorList>
            <consortium name="DOE Joint Genome Institute"/>
            <person name="Haridas S."/>
            <person name="Albert R."/>
            <person name="Binder M."/>
            <person name="Bloem J."/>
            <person name="Labutti K."/>
            <person name="Salamov A."/>
            <person name="Andreopoulos B."/>
            <person name="Baker S.E."/>
            <person name="Barry K."/>
            <person name="Bills G."/>
            <person name="Bluhm B.H."/>
            <person name="Cannon C."/>
            <person name="Castanera R."/>
            <person name="Culley D.E."/>
            <person name="Daum C."/>
            <person name="Ezra D."/>
            <person name="Gonzalez J.B."/>
            <person name="Henrissat B."/>
            <person name="Kuo A."/>
            <person name="Liang C."/>
            <person name="Lipzen A."/>
            <person name="Lutzoni F."/>
            <person name="Magnuson J."/>
            <person name="Mondo S."/>
            <person name="Nolan M."/>
            <person name="Ohm R."/>
            <person name="Pangilinan J."/>
            <person name="Park H.-J."/>
            <person name="Ramirez L."/>
            <person name="Alfaro M."/>
            <person name="Sun H."/>
            <person name="Tritt A."/>
            <person name="Yoshinaga Y."/>
            <person name="Zwiers L.-H."/>
            <person name="Turgeon B.G."/>
            <person name="Goodwin S.B."/>
            <person name="Spatafora J.W."/>
            <person name="Crous P.W."/>
            <person name="Grigoriev I.V."/>
        </authorList>
    </citation>
    <scope>NUCLEOTIDE SEQUENCE</scope>
    <source>
        <strain evidence="8">P77</strain>
    </source>
</reference>
<evidence type="ECO:0000313" key="8">
    <source>
        <dbReference type="EMBL" id="KAF1834472.1"/>
    </source>
</evidence>
<comment type="similarity">
    <text evidence="1">Belongs to the Gfo/Idh/MocA family.</text>
</comment>
<feature type="domain" description="Gfo/Idh/MocA-like oxidoreductase N-terminal" evidence="6">
    <location>
        <begin position="30"/>
        <end position="137"/>
    </location>
</feature>
<dbReference type="Pfam" id="PF01408">
    <property type="entry name" value="GFO_IDH_MocA"/>
    <property type="match status" value="1"/>
</dbReference>
<dbReference type="GO" id="GO:0000166">
    <property type="term" value="F:nucleotide binding"/>
    <property type="evidence" value="ECO:0007669"/>
    <property type="project" value="InterPro"/>
</dbReference>
<dbReference type="SUPFAM" id="SSF55347">
    <property type="entry name" value="Glyceraldehyde-3-phosphate dehydrogenase-like, C-terminal domain"/>
    <property type="match status" value="1"/>
</dbReference>
<dbReference type="InterPro" id="IPR050984">
    <property type="entry name" value="Gfo/Idh/MocA_domain"/>
</dbReference>
<accession>A0A6A5KGE3</accession>
<evidence type="ECO:0000256" key="3">
    <source>
        <dbReference type="ARBA" id="ARBA00038984"/>
    </source>
</evidence>
<evidence type="ECO:0000259" key="6">
    <source>
        <dbReference type="Pfam" id="PF01408"/>
    </source>
</evidence>
<sequence length="422" mass="47019">MGIVQWMNSIAEFGEWAAGRKPVTKKEDALRFGILGAANIAPVALIIPARSHADVIVVAVAARDRKKAETYAKRWGIPIVHDSYDALINDPSIDCIYNPLPNGLHYRYTLAALKAGKHVLLEKPSLSNAEEARSLFHHSVLSAPKAPVLLEASHYRFHPAWRLFRAQFNKEDAEDVESRAGLFAGAFDSSDIRWNYDLAGGATMDLGHYALSALRGAFGTEPTKVTSATARLRDPPYDRCDEAMTATYTFPNGGRGRMSADLGTRGGYWFPWLTSRWPSFRDCLASVTVRTQPQALGSENGLEKSEQKMVKFTNFMGPHGWHRIAVTTTTTLSDPTSGNPVKKTRSTEKKTAYTFPEVTASKGEEWWSTYRYMLEEFVNKVKGREGSGAWIDGEESIRQMEANDRTYEKAGMLVRPTCKELE</sequence>
<dbReference type="PANTHER" id="PTHR22604">
    <property type="entry name" value="OXIDOREDUCTASES"/>
    <property type="match status" value="1"/>
</dbReference>
<dbReference type="InterPro" id="IPR000683">
    <property type="entry name" value="Gfo/Idh/MocA-like_OxRdtase_N"/>
</dbReference>
<dbReference type="GO" id="GO:0047837">
    <property type="term" value="F:D-xylose 1-dehydrogenase (NADP+) activity"/>
    <property type="evidence" value="ECO:0007669"/>
    <property type="project" value="UniProtKB-EC"/>
</dbReference>
<dbReference type="InterPro" id="IPR036291">
    <property type="entry name" value="NAD(P)-bd_dom_sf"/>
</dbReference>
<keyword evidence="9" id="KW-1185">Reference proteome</keyword>
<protein>
    <recommendedName>
        <fullName evidence="3">D-xylose 1-dehydrogenase (NADP(+), D-xylono-1,5-lactone-forming)</fullName>
        <ecNumber evidence="3">1.1.1.179</ecNumber>
    </recommendedName>
    <alternativeName>
        <fullName evidence="4">D-xylose-NADP dehydrogenase</fullName>
    </alternativeName>
</protein>
<keyword evidence="2" id="KW-0560">Oxidoreductase</keyword>
<dbReference type="EMBL" id="ML975301">
    <property type="protein sequence ID" value="KAF1834472.1"/>
    <property type="molecule type" value="Genomic_DNA"/>
</dbReference>
<proteinExistence type="inferred from homology"/>
<evidence type="ECO:0000259" key="7">
    <source>
        <dbReference type="Pfam" id="PF22725"/>
    </source>
</evidence>
<evidence type="ECO:0000256" key="1">
    <source>
        <dbReference type="ARBA" id="ARBA00010928"/>
    </source>
</evidence>